<dbReference type="HOGENOM" id="CLU_136025_4_0_0"/>
<feature type="compositionally biased region" description="Gly residues" evidence="1">
    <location>
        <begin position="55"/>
        <end position="72"/>
    </location>
</feature>
<protein>
    <submittedName>
        <fullName evidence="3">Regulatory protein, FmdB family</fullName>
    </submittedName>
</protein>
<dbReference type="OrthoDB" id="9813321at2"/>
<dbReference type="PaxDb" id="667014-Thein_0610"/>
<sequence length="72" mass="7649">MPIYEFVCKDCRHIFESLCFTSRDIESVRCKRCGSKNVSKLVSTFSSRVGSSSSFGGGFSSGSSCGGLGGFS</sequence>
<organism evidence="3 4">
    <name type="scientific">Thermodesulfatator indicus (strain DSM 15286 / JCM 11887 / CIR29812)</name>
    <dbReference type="NCBI Taxonomy" id="667014"/>
    <lineage>
        <taxon>Bacteria</taxon>
        <taxon>Pseudomonadati</taxon>
        <taxon>Thermodesulfobacteriota</taxon>
        <taxon>Thermodesulfobacteria</taxon>
        <taxon>Thermodesulfobacteriales</taxon>
        <taxon>Thermodesulfatatoraceae</taxon>
        <taxon>Thermodesulfatator</taxon>
    </lineage>
</organism>
<dbReference type="STRING" id="667014.Thein_0610"/>
<dbReference type="KEGG" id="tid:Thein_0610"/>
<dbReference type="AlphaFoldDB" id="F8ABH4"/>
<evidence type="ECO:0000313" key="3">
    <source>
        <dbReference type="EMBL" id="AEH44491.1"/>
    </source>
</evidence>
<dbReference type="Proteomes" id="UP000006793">
    <property type="component" value="Chromosome"/>
</dbReference>
<feature type="region of interest" description="Disordered" evidence="1">
    <location>
        <begin position="50"/>
        <end position="72"/>
    </location>
</feature>
<gene>
    <name evidence="3" type="ordered locus">Thein_0610</name>
</gene>
<dbReference type="Pfam" id="PF09723">
    <property type="entry name" value="Zn_ribbon_8"/>
    <property type="match status" value="1"/>
</dbReference>
<feature type="domain" description="Putative regulatory protein FmdB zinc ribbon" evidence="2">
    <location>
        <begin position="1"/>
        <end position="43"/>
    </location>
</feature>
<dbReference type="InterPro" id="IPR013429">
    <property type="entry name" value="Regulatory_FmdB_Zinc_ribbon"/>
</dbReference>
<dbReference type="InParanoid" id="F8ABH4"/>
<proteinExistence type="predicted"/>
<accession>F8ABH4</accession>
<dbReference type="SMART" id="SM00834">
    <property type="entry name" value="CxxC_CXXC_SSSS"/>
    <property type="match status" value="1"/>
</dbReference>
<name>F8ABH4_THEID</name>
<evidence type="ECO:0000259" key="2">
    <source>
        <dbReference type="SMART" id="SM00834"/>
    </source>
</evidence>
<dbReference type="eggNOG" id="COG2331">
    <property type="taxonomic scope" value="Bacteria"/>
</dbReference>
<reference evidence="4" key="1">
    <citation type="submission" date="2011-04" db="EMBL/GenBank/DDBJ databases">
        <title>The complete genome of Thermodesulfatator indicus DSM 15286.</title>
        <authorList>
            <person name="Lucas S."/>
            <person name="Copeland A."/>
            <person name="Lapidus A."/>
            <person name="Bruce D."/>
            <person name="Goodwin L."/>
            <person name="Pitluck S."/>
            <person name="Peters L."/>
            <person name="Kyrpides N."/>
            <person name="Mavromatis K."/>
            <person name="Pagani I."/>
            <person name="Ivanova N."/>
            <person name="Saunders L."/>
            <person name="Detter J.C."/>
            <person name="Tapia R."/>
            <person name="Han C."/>
            <person name="Land M."/>
            <person name="Hauser L."/>
            <person name="Markowitz V."/>
            <person name="Cheng J.-F."/>
            <person name="Hugenholtz P."/>
            <person name="Woyke T."/>
            <person name="Wu D."/>
            <person name="Spring S."/>
            <person name="Schroeder M."/>
            <person name="Brambilla E."/>
            <person name="Klenk H.-P."/>
            <person name="Eisen J.A."/>
        </authorList>
    </citation>
    <scope>NUCLEOTIDE SEQUENCE [LARGE SCALE GENOMIC DNA]</scope>
    <source>
        <strain evidence="4">DSM 15286 / JCM 11887 / CIR29812</strain>
    </source>
</reference>
<evidence type="ECO:0000256" key="1">
    <source>
        <dbReference type="SAM" id="MobiDB-lite"/>
    </source>
</evidence>
<evidence type="ECO:0000313" key="4">
    <source>
        <dbReference type="Proteomes" id="UP000006793"/>
    </source>
</evidence>
<dbReference type="RefSeq" id="WP_013907236.1">
    <property type="nucleotide sequence ID" value="NC_015681.1"/>
</dbReference>
<dbReference type="NCBIfam" id="TIGR02605">
    <property type="entry name" value="CxxC_CxxC_SSSS"/>
    <property type="match status" value="1"/>
</dbReference>
<reference evidence="3 4" key="2">
    <citation type="journal article" date="2012" name="Stand. Genomic Sci.">
        <title>Complete genome sequence of the thermophilic sulfate-reducing ocean bacterium Thermodesulfatator indicus type strain (CIR29812(T)).</title>
        <authorList>
            <person name="Anderson I."/>
            <person name="Saunders E."/>
            <person name="Lapidus A."/>
            <person name="Nolan M."/>
            <person name="Lucas S."/>
            <person name="Tice H."/>
            <person name="Del Rio T.G."/>
            <person name="Cheng J.F."/>
            <person name="Han C."/>
            <person name="Tapia R."/>
            <person name="Goodwin L.A."/>
            <person name="Pitluck S."/>
            <person name="Liolios K."/>
            <person name="Mavromatis K."/>
            <person name="Pagani I."/>
            <person name="Ivanova N."/>
            <person name="Mikhailova N."/>
            <person name="Pati A."/>
            <person name="Chen A."/>
            <person name="Palaniappan K."/>
            <person name="Land M."/>
            <person name="Hauser L."/>
            <person name="Jeffries C.D."/>
            <person name="Chang Y.J."/>
            <person name="Brambilla E.M."/>
            <person name="Rohde M."/>
            <person name="Spring S."/>
            <person name="Goker M."/>
            <person name="Detter J.C."/>
            <person name="Woyke T."/>
            <person name="Bristow J."/>
            <person name="Eisen J.A."/>
            <person name="Markowitz V."/>
            <person name="Hugenholtz P."/>
            <person name="Kyrpides N.C."/>
            <person name="Klenk H.P."/>
        </authorList>
    </citation>
    <scope>NUCLEOTIDE SEQUENCE [LARGE SCALE GENOMIC DNA]</scope>
    <source>
        <strain evidence="4">DSM 15286 / JCM 11887 / CIR29812</strain>
    </source>
</reference>
<keyword evidence="4" id="KW-1185">Reference proteome</keyword>
<dbReference type="EMBL" id="CP002683">
    <property type="protein sequence ID" value="AEH44491.1"/>
    <property type="molecule type" value="Genomic_DNA"/>
</dbReference>